<dbReference type="Pfam" id="PF25516">
    <property type="entry name" value="PTPase"/>
    <property type="match status" value="1"/>
</dbReference>
<dbReference type="Proteomes" id="UP000504603">
    <property type="component" value="Unplaced"/>
</dbReference>
<dbReference type="RefSeq" id="XP_022134135.1">
    <property type="nucleotide sequence ID" value="XM_022278443.1"/>
</dbReference>
<dbReference type="KEGG" id="mcha:111006476"/>
<keyword evidence="1" id="KW-0547">Nucleotide-binding</keyword>
<evidence type="ECO:0000256" key="3">
    <source>
        <dbReference type="SAM" id="MobiDB-lite"/>
    </source>
</evidence>
<dbReference type="GO" id="GO:0005524">
    <property type="term" value="F:ATP binding"/>
    <property type="evidence" value="ECO:0007669"/>
    <property type="project" value="UniProtKB-KW"/>
</dbReference>
<dbReference type="InterPro" id="IPR045735">
    <property type="entry name" value="Spore_III_AA_AAA+_ATPase"/>
</dbReference>
<organism evidence="5 6">
    <name type="scientific">Momordica charantia</name>
    <name type="common">Bitter gourd</name>
    <name type="synonym">Balsam pear</name>
    <dbReference type="NCBI Taxonomy" id="3673"/>
    <lineage>
        <taxon>Eukaryota</taxon>
        <taxon>Viridiplantae</taxon>
        <taxon>Streptophyta</taxon>
        <taxon>Embryophyta</taxon>
        <taxon>Tracheophyta</taxon>
        <taxon>Spermatophyta</taxon>
        <taxon>Magnoliopsida</taxon>
        <taxon>eudicotyledons</taxon>
        <taxon>Gunneridae</taxon>
        <taxon>Pentapetalae</taxon>
        <taxon>rosids</taxon>
        <taxon>fabids</taxon>
        <taxon>Cucurbitales</taxon>
        <taxon>Cucurbitaceae</taxon>
        <taxon>Momordiceae</taxon>
        <taxon>Momordica</taxon>
    </lineage>
</organism>
<name>A0A6J1BX89_MOMCH</name>
<dbReference type="AlphaFoldDB" id="A0A6J1BX89"/>
<dbReference type="PANTHER" id="PTHR20953:SF14">
    <property type="entry name" value="PROTEIN SEEDLING PLASTID DEVELOPMENT 1"/>
    <property type="match status" value="1"/>
</dbReference>
<feature type="compositionally biased region" description="Low complexity" evidence="3">
    <location>
        <begin position="56"/>
        <end position="66"/>
    </location>
</feature>
<keyword evidence="2" id="KW-0067">ATP-binding</keyword>
<protein>
    <submittedName>
        <fullName evidence="6">Uncharacterized protein ycf45</fullName>
    </submittedName>
</protein>
<evidence type="ECO:0000256" key="2">
    <source>
        <dbReference type="ARBA" id="ARBA00022840"/>
    </source>
</evidence>
<keyword evidence="5" id="KW-1185">Reference proteome</keyword>
<dbReference type="InterPro" id="IPR027417">
    <property type="entry name" value="P-loop_NTPase"/>
</dbReference>
<dbReference type="CDD" id="cd02645">
    <property type="entry name" value="R3H_AAA"/>
    <property type="match status" value="1"/>
</dbReference>
<dbReference type="PANTHER" id="PTHR20953">
    <property type="entry name" value="KINASE-RELATED"/>
    <property type="match status" value="1"/>
</dbReference>
<accession>A0A6J1BX89</accession>
<feature type="domain" description="AAA+ ATPase" evidence="4">
    <location>
        <begin position="225"/>
        <end position="359"/>
    </location>
</feature>
<reference evidence="6" key="1">
    <citation type="submission" date="2025-08" db="UniProtKB">
        <authorList>
            <consortium name="RefSeq"/>
        </authorList>
    </citation>
    <scope>IDENTIFICATION</scope>
</reference>
<evidence type="ECO:0000259" key="4">
    <source>
        <dbReference type="SMART" id="SM00382"/>
    </source>
</evidence>
<evidence type="ECO:0000313" key="5">
    <source>
        <dbReference type="Proteomes" id="UP000504603"/>
    </source>
</evidence>
<evidence type="ECO:0000256" key="1">
    <source>
        <dbReference type="ARBA" id="ARBA00022741"/>
    </source>
</evidence>
<dbReference type="SUPFAM" id="SSF52540">
    <property type="entry name" value="P-loop containing nucleoside triphosphate hydrolases"/>
    <property type="match status" value="1"/>
</dbReference>
<sequence length="728" mass="80609">MRALNSQFVLIDLHSSWHSANQIPISTLTYLQNSHFVSKLSPSFRRTRRSRKGIVSSNSSAPSFHSPEIRRPSDRLFSGNGLLTNLSSSSSNLDSDSASTSSLAEASAELEMFIELLPSGMRKQLSSHAEFRELIEVVMDLGRNPIARFPSGDWAISEQPVKHEDLSHAISKVGDFSDDNRSGMDRSLHRISAIRNRKMQIIGLTCRVGRAVSGSAEIIHDLVEGGGSILVIGPPGVGKTTLIREIARMLADDHKKRVVIVDTSNEIGGDGDVPHAGIGSARRMQVPNVNMQHTVMIEAVENHMPETIIIDEIGTELEALAASTIAQRGVQLVGTAHGITIDNIIKNPSLQILVGGIESVTLGDEEARKRKVQKTILERKGPPTFTCAVEMISKTECRVHHRLDTTVDAILAGKTPLFEVRHVETYANHSMEPSPNLEKSLQERLHSKDDNIIADNDFDMEVRHVESYANRSMGPSPNHEKSLQEKLHSKGDNIVADNDSDMEDMVHFPRQSKSRTVSKRSSPVRVYTYKILELDLLQVAQVLGLENEIDVTDDIEAADAILASSDEIKQNPWIRSVAKFHHVPVFVIKSNTMAQMVKAIRMIIKIDSTARSEKPPKTPDIVIEDDAPKRKPSLEEIDALEEVRLAIEYIVIPGGEPVELLPRCSEIVARQLELVESYQLAAEYSATEGNPRLQILPLRLKNKNLREQKSKSLTGNRTGIARLPLLPE</sequence>
<dbReference type="FunFam" id="3.40.50.300:FF:001088">
    <property type="entry name" value="uncharacterized protein ycf45 isoform X2"/>
    <property type="match status" value="1"/>
</dbReference>
<feature type="region of interest" description="Disordered" evidence="3">
    <location>
        <begin position="42"/>
        <end position="72"/>
    </location>
</feature>
<dbReference type="Gene3D" id="3.40.50.300">
    <property type="entry name" value="P-loop containing nucleotide triphosphate hydrolases"/>
    <property type="match status" value="1"/>
</dbReference>
<dbReference type="InterPro" id="IPR034081">
    <property type="entry name" value="R3H_AAA"/>
</dbReference>
<gene>
    <name evidence="6" type="primary">LOC111006476</name>
</gene>
<dbReference type="CDD" id="cd00009">
    <property type="entry name" value="AAA"/>
    <property type="match status" value="1"/>
</dbReference>
<dbReference type="InterPro" id="IPR058670">
    <property type="entry name" value="PTPase_dom"/>
</dbReference>
<dbReference type="OrthoDB" id="26838at2759"/>
<proteinExistence type="predicted"/>
<dbReference type="GeneID" id="111006476"/>
<dbReference type="InterPro" id="IPR003593">
    <property type="entry name" value="AAA+_ATPase"/>
</dbReference>
<dbReference type="SMART" id="SM00382">
    <property type="entry name" value="AAA"/>
    <property type="match status" value="1"/>
</dbReference>
<evidence type="ECO:0000313" key="6">
    <source>
        <dbReference type="RefSeq" id="XP_022134135.1"/>
    </source>
</evidence>
<dbReference type="Pfam" id="PF19568">
    <property type="entry name" value="Spore_III_AA"/>
    <property type="match status" value="1"/>
</dbReference>